<comment type="caution">
    <text evidence="2">The sequence shown here is derived from an EMBL/GenBank/DDBJ whole genome shotgun (WGS) entry which is preliminary data.</text>
</comment>
<reference evidence="3" key="1">
    <citation type="journal article" date="2023" name="Commun. Biol.">
        <title>Genome analysis of Parmales, the sister group of diatoms, reveals the evolutionary specialization of diatoms from phago-mixotrophs to photoautotrophs.</title>
        <authorList>
            <person name="Ban H."/>
            <person name="Sato S."/>
            <person name="Yoshikawa S."/>
            <person name="Yamada K."/>
            <person name="Nakamura Y."/>
            <person name="Ichinomiya M."/>
            <person name="Sato N."/>
            <person name="Blanc-Mathieu R."/>
            <person name="Endo H."/>
            <person name="Kuwata A."/>
            <person name="Ogata H."/>
        </authorList>
    </citation>
    <scope>NUCLEOTIDE SEQUENCE [LARGE SCALE GENOMIC DNA]</scope>
    <source>
        <strain evidence="3">NIES 3700</strain>
    </source>
</reference>
<name>A0A9W7KSA1_9STRA</name>
<keyword evidence="3" id="KW-1185">Reference proteome</keyword>
<accession>A0A9W7KSA1</accession>
<organism evidence="2 3">
    <name type="scientific">Triparma laevis f. longispina</name>
    <dbReference type="NCBI Taxonomy" id="1714387"/>
    <lineage>
        <taxon>Eukaryota</taxon>
        <taxon>Sar</taxon>
        <taxon>Stramenopiles</taxon>
        <taxon>Ochrophyta</taxon>
        <taxon>Bolidophyceae</taxon>
        <taxon>Parmales</taxon>
        <taxon>Triparmaceae</taxon>
        <taxon>Triparma</taxon>
    </lineage>
</organism>
<keyword evidence="1" id="KW-0175">Coiled coil</keyword>
<dbReference type="Proteomes" id="UP001165122">
    <property type="component" value="Unassembled WGS sequence"/>
</dbReference>
<evidence type="ECO:0000313" key="3">
    <source>
        <dbReference type="Proteomes" id="UP001165122"/>
    </source>
</evidence>
<feature type="coiled-coil region" evidence="1">
    <location>
        <begin position="7"/>
        <end position="48"/>
    </location>
</feature>
<proteinExistence type="predicted"/>
<dbReference type="EMBL" id="BRXW01000139">
    <property type="protein sequence ID" value="GMI09621.1"/>
    <property type="molecule type" value="Genomic_DNA"/>
</dbReference>
<protein>
    <submittedName>
        <fullName evidence="2">Uncharacterized protein</fullName>
    </submittedName>
</protein>
<evidence type="ECO:0000313" key="2">
    <source>
        <dbReference type="EMBL" id="GMI09621.1"/>
    </source>
</evidence>
<sequence length="109" mass="12445">MSTDPTIAALLERFDEMARRVMKLESEKKEEREKRVTLETEVGGLREEVGGLREELRVAKDLKQSSPVVNAETLKWPKGWRAMFQVGSLLLPALTVLGYMNQDAKLLWT</sequence>
<gene>
    <name evidence="2" type="ORF">TrLO_g6566</name>
</gene>
<evidence type="ECO:0000256" key="1">
    <source>
        <dbReference type="SAM" id="Coils"/>
    </source>
</evidence>
<dbReference type="AlphaFoldDB" id="A0A9W7KSA1"/>